<gene>
    <name evidence="2" type="ORF">F2Q68_00015446</name>
</gene>
<proteinExistence type="predicted"/>
<comment type="caution">
    <text evidence="2">The sequence shown here is derived from an EMBL/GenBank/DDBJ whole genome shotgun (WGS) entry which is preliminary data.</text>
</comment>
<protein>
    <submittedName>
        <fullName evidence="2">Uncharacterized protein</fullName>
    </submittedName>
</protein>
<name>A0A8S9HN01_BRACR</name>
<accession>A0A8S9HN01</accession>
<evidence type="ECO:0000256" key="1">
    <source>
        <dbReference type="SAM" id="MobiDB-lite"/>
    </source>
</evidence>
<feature type="compositionally biased region" description="Basic and acidic residues" evidence="1">
    <location>
        <begin position="80"/>
        <end position="95"/>
    </location>
</feature>
<feature type="compositionally biased region" description="Basic residues" evidence="1">
    <location>
        <begin position="276"/>
        <end position="288"/>
    </location>
</feature>
<sequence length="412" mass="46814">MTENMKWVGYGLQEIASKGRRECVDLCRIDVSEELDRYVATRQCACSLVFDPTGTQTRGLDINFVVTVFNPNKQYNGIDRQQHGNTDRQQPKRSDQQPPMPYRVRLLDLDAHRLKETRNPSQTSVCLKTTEKISQQSVEAPEQEQSTLAETSFVLPGVDRRHLPGFHKKVKRVPKDMSFEDAYHKYILGNFFRESRETDKDIELLFNKGSRKPKSILKKEQDPGKFMIPCSIHSHHLPNALCDTGSASSESIDTKPSASVDTLQLSKQPETEKSKSGGRTKNRKKKKKSNVDADFLPLVPLQSQEGSLEYRVRCRGGSEPFTKGLVCMRSDSSNKSGRCVRCLSMDGDLLTVKLSPSFDRRYIFEFAFQLRQFEVNQHPVSEVMPVLLKSGQPASREEAVEEMKDCRSTVMP</sequence>
<reference evidence="2" key="1">
    <citation type="submission" date="2019-12" db="EMBL/GenBank/DDBJ databases">
        <title>Genome sequencing and annotation of Brassica cretica.</title>
        <authorList>
            <person name="Studholme D.J."/>
            <person name="Sarris P.F."/>
        </authorList>
    </citation>
    <scope>NUCLEOTIDE SEQUENCE</scope>
    <source>
        <strain evidence="2">PFS-001/15</strain>
        <tissue evidence="2">Leaf</tissue>
    </source>
</reference>
<dbReference type="EMBL" id="QGKW02001940">
    <property type="protein sequence ID" value="KAF2557826.1"/>
    <property type="molecule type" value="Genomic_DNA"/>
</dbReference>
<evidence type="ECO:0000313" key="2">
    <source>
        <dbReference type="EMBL" id="KAF2557826.1"/>
    </source>
</evidence>
<feature type="compositionally biased region" description="Polar residues" evidence="1">
    <location>
        <begin position="245"/>
        <end position="268"/>
    </location>
</feature>
<evidence type="ECO:0000313" key="3">
    <source>
        <dbReference type="Proteomes" id="UP000712281"/>
    </source>
</evidence>
<feature type="region of interest" description="Disordered" evidence="1">
    <location>
        <begin position="75"/>
        <end position="102"/>
    </location>
</feature>
<dbReference type="Proteomes" id="UP000712281">
    <property type="component" value="Unassembled WGS sequence"/>
</dbReference>
<organism evidence="2 3">
    <name type="scientific">Brassica cretica</name>
    <name type="common">Mustard</name>
    <dbReference type="NCBI Taxonomy" id="69181"/>
    <lineage>
        <taxon>Eukaryota</taxon>
        <taxon>Viridiplantae</taxon>
        <taxon>Streptophyta</taxon>
        <taxon>Embryophyta</taxon>
        <taxon>Tracheophyta</taxon>
        <taxon>Spermatophyta</taxon>
        <taxon>Magnoliopsida</taxon>
        <taxon>eudicotyledons</taxon>
        <taxon>Gunneridae</taxon>
        <taxon>Pentapetalae</taxon>
        <taxon>rosids</taxon>
        <taxon>malvids</taxon>
        <taxon>Brassicales</taxon>
        <taxon>Brassicaceae</taxon>
        <taxon>Brassiceae</taxon>
        <taxon>Brassica</taxon>
    </lineage>
</organism>
<feature type="region of interest" description="Disordered" evidence="1">
    <location>
        <begin position="244"/>
        <end position="289"/>
    </location>
</feature>
<dbReference type="AlphaFoldDB" id="A0A8S9HN01"/>